<gene>
    <name evidence="4" type="ORF">QO005_000155</name>
</gene>
<evidence type="ECO:0000259" key="3">
    <source>
        <dbReference type="Pfam" id="PF01627"/>
    </source>
</evidence>
<dbReference type="Pfam" id="PF01627">
    <property type="entry name" value="Hpt"/>
    <property type="match status" value="1"/>
</dbReference>
<feature type="compositionally biased region" description="Low complexity" evidence="2">
    <location>
        <begin position="9"/>
        <end position="20"/>
    </location>
</feature>
<dbReference type="Proteomes" id="UP001235269">
    <property type="component" value="Unassembled WGS sequence"/>
</dbReference>
<comment type="caution">
    <text evidence="4">The sequence shown here is derived from an EMBL/GenBank/DDBJ whole genome shotgun (WGS) entry which is preliminary data.</text>
</comment>
<dbReference type="InterPro" id="IPR036641">
    <property type="entry name" value="HPT_dom_sf"/>
</dbReference>
<dbReference type="RefSeq" id="WP_307156071.1">
    <property type="nucleotide sequence ID" value="NZ_JAUSWH010000001.1"/>
</dbReference>
<sequence>MPAAPAVFESPDLPSEPSLPGARPIDLAHLAVQTMGDRALEAEVLQLFARQARGSLQELAADNANRKAVAHKLKGAAAAVGAFNVAAAAALVESGQQDAAALAAVGAAVVEAEHFILKLLRG</sequence>
<accession>A0ABU0I6I9</accession>
<evidence type="ECO:0000256" key="1">
    <source>
        <dbReference type="ARBA" id="ARBA00023012"/>
    </source>
</evidence>
<proteinExistence type="predicted"/>
<keyword evidence="5" id="KW-1185">Reference proteome</keyword>
<keyword evidence="1" id="KW-0902">Two-component regulatory system</keyword>
<dbReference type="InterPro" id="IPR008207">
    <property type="entry name" value="Sig_transdc_His_kin_Hpt_dom"/>
</dbReference>
<evidence type="ECO:0000313" key="5">
    <source>
        <dbReference type="Proteomes" id="UP001235269"/>
    </source>
</evidence>
<protein>
    <submittedName>
        <fullName evidence="4">HPt (Histidine-containing phosphotransfer) domain-containing protein</fullName>
    </submittedName>
</protein>
<dbReference type="EMBL" id="JAUSWH010000001">
    <property type="protein sequence ID" value="MDQ0453840.1"/>
    <property type="molecule type" value="Genomic_DNA"/>
</dbReference>
<evidence type="ECO:0000313" key="4">
    <source>
        <dbReference type="EMBL" id="MDQ0453840.1"/>
    </source>
</evidence>
<feature type="region of interest" description="Disordered" evidence="2">
    <location>
        <begin position="1"/>
        <end position="21"/>
    </location>
</feature>
<dbReference type="SUPFAM" id="SSF47226">
    <property type="entry name" value="Histidine-containing phosphotransfer domain, HPT domain"/>
    <property type="match status" value="1"/>
</dbReference>
<dbReference type="Gene3D" id="1.20.120.160">
    <property type="entry name" value="HPT domain"/>
    <property type="match status" value="1"/>
</dbReference>
<name>A0ABU0I6I9_9HYPH</name>
<feature type="domain" description="HPt" evidence="3">
    <location>
        <begin position="43"/>
        <end position="100"/>
    </location>
</feature>
<reference evidence="4 5" key="1">
    <citation type="submission" date="2023-07" db="EMBL/GenBank/DDBJ databases">
        <title>Genomic Encyclopedia of Type Strains, Phase IV (KMG-IV): sequencing the most valuable type-strain genomes for metagenomic binning, comparative biology and taxonomic classification.</title>
        <authorList>
            <person name="Goeker M."/>
        </authorList>
    </citation>
    <scope>NUCLEOTIDE SEQUENCE [LARGE SCALE GENOMIC DNA]</scope>
    <source>
        <strain evidence="4 5">DSM 100301</strain>
    </source>
</reference>
<organism evidence="4 5">
    <name type="scientific">Rhizobium paknamense</name>
    <dbReference type="NCBI Taxonomy" id="1206817"/>
    <lineage>
        <taxon>Bacteria</taxon>
        <taxon>Pseudomonadati</taxon>
        <taxon>Pseudomonadota</taxon>
        <taxon>Alphaproteobacteria</taxon>
        <taxon>Hyphomicrobiales</taxon>
        <taxon>Rhizobiaceae</taxon>
        <taxon>Rhizobium/Agrobacterium group</taxon>
        <taxon>Rhizobium</taxon>
    </lineage>
</organism>
<evidence type="ECO:0000256" key="2">
    <source>
        <dbReference type="SAM" id="MobiDB-lite"/>
    </source>
</evidence>